<dbReference type="CDD" id="cd07725">
    <property type="entry name" value="TTHA1429-like_MBL-fold"/>
    <property type="match status" value="1"/>
</dbReference>
<dbReference type="InterPro" id="IPR050662">
    <property type="entry name" value="Sec-metab_biosynth-thioest"/>
</dbReference>
<dbReference type="InterPro" id="IPR048933">
    <property type="entry name" value="B_lactamase-like_C"/>
</dbReference>
<dbReference type="Pfam" id="PF00753">
    <property type="entry name" value="Lactamase_B"/>
    <property type="match status" value="1"/>
</dbReference>
<comment type="caution">
    <text evidence="5">The sequence shown here is derived from an EMBL/GenBank/DDBJ whole genome shotgun (WGS) entry which is preliminary data.</text>
</comment>
<dbReference type="Gene3D" id="3.60.15.10">
    <property type="entry name" value="Ribonuclease Z/Hydroxyacylglutathione hydrolase-like"/>
    <property type="match status" value="1"/>
</dbReference>
<dbReference type="InterPro" id="IPR036866">
    <property type="entry name" value="RibonucZ/Hydroxyglut_hydro"/>
</dbReference>
<comment type="catalytic activity">
    <reaction evidence="3">
        <text>3',5'-cyclic UMP + H2O = UMP + H(+)</text>
        <dbReference type="Rhea" id="RHEA:70575"/>
        <dbReference type="ChEBI" id="CHEBI:15377"/>
        <dbReference type="ChEBI" id="CHEBI:15378"/>
        <dbReference type="ChEBI" id="CHEBI:57865"/>
        <dbReference type="ChEBI" id="CHEBI:184387"/>
    </reaction>
    <physiologicalReaction direction="left-to-right" evidence="3">
        <dbReference type="Rhea" id="RHEA:70576"/>
    </physiologicalReaction>
</comment>
<dbReference type="SMART" id="SM00849">
    <property type="entry name" value="Lactamase_B"/>
    <property type="match status" value="1"/>
</dbReference>
<comment type="catalytic activity">
    <reaction evidence="1">
        <text>3',5'-cyclic CMP + H2O = CMP + H(+)</text>
        <dbReference type="Rhea" id="RHEA:72675"/>
        <dbReference type="ChEBI" id="CHEBI:15377"/>
        <dbReference type="ChEBI" id="CHEBI:15378"/>
        <dbReference type="ChEBI" id="CHEBI:58003"/>
        <dbReference type="ChEBI" id="CHEBI:60377"/>
    </reaction>
    <physiologicalReaction direction="left-to-right" evidence="1">
        <dbReference type="Rhea" id="RHEA:72676"/>
    </physiologicalReaction>
</comment>
<accession>A0ABW5PCD1</accession>
<keyword evidence="6" id="KW-1185">Reference proteome</keyword>
<evidence type="ECO:0000313" key="5">
    <source>
        <dbReference type="EMBL" id="MFD2612526.1"/>
    </source>
</evidence>
<evidence type="ECO:0000259" key="4">
    <source>
        <dbReference type="SMART" id="SM00849"/>
    </source>
</evidence>
<dbReference type="InterPro" id="IPR001279">
    <property type="entry name" value="Metallo-B-lactamas"/>
</dbReference>
<dbReference type="PANTHER" id="PTHR23131">
    <property type="entry name" value="ENDORIBONUCLEASE LACTB2"/>
    <property type="match status" value="1"/>
</dbReference>
<reference evidence="6" key="1">
    <citation type="journal article" date="2019" name="Int. J. Syst. Evol. Microbiol.">
        <title>The Global Catalogue of Microorganisms (GCM) 10K type strain sequencing project: providing services to taxonomists for standard genome sequencing and annotation.</title>
        <authorList>
            <consortium name="The Broad Institute Genomics Platform"/>
            <consortium name="The Broad Institute Genome Sequencing Center for Infectious Disease"/>
            <person name="Wu L."/>
            <person name="Ma J."/>
        </authorList>
    </citation>
    <scope>NUCLEOTIDE SEQUENCE [LARGE SCALE GENOMIC DNA]</scope>
    <source>
        <strain evidence="6">KCTC 3950</strain>
    </source>
</reference>
<dbReference type="RefSeq" id="WP_377602161.1">
    <property type="nucleotide sequence ID" value="NZ_JBHUME010000007.1"/>
</dbReference>
<gene>
    <name evidence="5" type="ORF">ACFSUF_08835</name>
</gene>
<evidence type="ECO:0000313" key="6">
    <source>
        <dbReference type="Proteomes" id="UP001597541"/>
    </source>
</evidence>
<comment type="function">
    <text evidence="2">Counteracts the endogenous Pycsar antiviral defense system. Phosphodiesterase that enables metal-dependent hydrolysis of host cyclic nucleotide Pycsar defense signals such as cCMP and cUMP.</text>
</comment>
<sequence length="348" mass="38791">MDSKRDRTLDSNMNRKAADEADSIEFWPTGEIRRLRVPLPFSLRYVNSYVIKEAEGITVIDPGLHTPEAEEVWESALAGWGAGFTDITRIVLTHYHPDHYGLAGWMQLRSTHAPVMLSAEGHQQAKLLWGEGHDVYIDEHVKLFLAHGMDPDLAAQMVPHMKGFAAQVSPQPQVTYLREGELLSMGGRTYRLLHTPGHAYGHLCLYDAEARVIFCGDQVLPQISPNVSYMPHSDPNPLDSYLSSLRELSELDVAMAYPGHRDPFAAFGKRVRELLAHHAERLAFVEAGLAAPASGFAVCRTMFGDGLTVHQMRFAMAETLAHLVYLRSTGRAVELERNGAKLWRAVQG</sequence>
<evidence type="ECO:0000256" key="2">
    <source>
        <dbReference type="ARBA" id="ARBA00034301"/>
    </source>
</evidence>
<dbReference type="Proteomes" id="UP001597541">
    <property type="component" value="Unassembled WGS sequence"/>
</dbReference>
<dbReference type="SUPFAM" id="SSF56281">
    <property type="entry name" value="Metallo-hydrolase/oxidoreductase"/>
    <property type="match status" value="1"/>
</dbReference>
<dbReference type="Pfam" id="PF21221">
    <property type="entry name" value="B_lactamase-like_C"/>
    <property type="match status" value="1"/>
</dbReference>
<feature type="domain" description="Metallo-beta-lactamase" evidence="4">
    <location>
        <begin position="45"/>
        <end position="260"/>
    </location>
</feature>
<name>A0ABW5PCD1_9BACL</name>
<dbReference type="Gene3D" id="1.10.10.10">
    <property type="entry name" value="Winged helix-like DNA-binding domain superfamily/Winged helix DNA-binding domain"/>
    <property type="match status" value="1"/>
</dbReference>
<dbReference type="InterPro" id="IPR036388">
    <property type="entry name" value="WH-like_DNA-bd_sf"/>
</dbReference>
<protein>
    <submittedName>
        <fullName evidence="5">MBL fold metallo-hydrolase</fullName>
    </submittedName>
</protein>
<dbReference type="EMBL" id="JBHUME010000007">
    <property type="protein sequence ID" value="MFD2612526.1"/>
    <property type="molecule type" value="Genomic_DNA"/>
</dbReference>
<evidence type="ECO:0000256" key="3">
    <source>
        <dbReference type="ARBA" id="ARBA00048505"/>
    </source>
</evidence>
<evidence type="ECO:0000256" key="1">
    <source>
        <dbReference type="ARBA" id="ARBA00034221"/>
    </source>
</evidence>
<dbReference type="PANTHER" id="PTHR23131:SF4">
    <property type="entry name" value="METALLO-BETA-LACTAMASE SUPERFAMILY POTEIN"/>
    <property type="match status" value="1"/>
</dbReference>
<proteinExistence type="predicted"/>
<organism evidence="5 6">
    <name type="scientific">Paenibacillus gansuensis</name>
    <dbReference type="NCBI Taxonomy" id="306542"/>
    <lineage>
        <taxon>Bacteria</taxon>
        <taxon>Bacillati</taxon>
        <taxon>Bacillota</taxon>
        <taxon>Bacilli</taxon>
        <taxon>Bacillales</taxon>
        <taxon>Paenibacillaceae</taxon>
        <taxon>Paenibacillus</taxon>
    </lineage>
</organism>